<comment type="caution">
    <text evidence="1">The sequence shown here is derived from an EMBL/GenBank/DDBJ whole genome shotgun (WGS) entry which is preliminary data.</text>
</comment>
<evidence type="ECO:0000313" key="1">
    <source>
        <dbReference type="EMBL" id="KAH9510436.1"/>
    </source>
</evidence>
<sequence length="70" mass="8004">MFQKIRIKKSTTIHLGIFQVSMNNLDVLSKNKISSITIMSNLISFSTVITLTFKTIETKGQNICFDDDYK</sequence>
<reference evidence="1" key="1">
    <citation type="submission" date="2013-05" db="EMBL/GenBank/DDBJ databases">
        <authorList>
            <person name="Yim A.K.Y."/>
            <person name="Chan T.F."/>
            <person name="Ji K.M."/>
            <person name="Liu X.Y."/>
            <person name="Zhou J.W."/>
            <person name="Li R.Q."/>
            <person name="Yang K.Y."/>
            <person name="Li J."/>
            <person name="Li M."/>
            <person name="Law P.T.W."/>
            <person name="Wu Y.L."/>
            <person name="Cai Z.L."/>
            <person name="Qin H."/>
            <person name="Bao Y."/>
            <person name="Leung R.K.K."/>
            <person name="Ng P.K.S."/>
            <person name="Zou J."/>
            <person name="Zhong X.J."/>
            <person name="Ran P.X."/>
            <person name="Zhong N.S."/>
            <person name="Liu Z.G."/>
            <person name="Tsui S.K.W."/>
        </authorList>
    </citation>
    <scope>NUCLEOTIDE SEQUENCE</scope>
    <source>
        <strain evidence="1">Derf</strain>
        <tissue evidence="1">Whole organism</tissue>
    </source>
</reference>
<name>A0A922HY38_DERFA</name>
<accession>A0A922HY38</accession>
<keyword evidence="2" id="KW-1185">Reference proteome</keyword>
<organism evidence="1 2">
    <name type="scientific">Dermatophagoides farinae</name>
    <name type="common">American house dust mite</name>
    <dbReference type="NCBI Taxonomy" id="6954"/>
    <lineage>
        <taxon>Eukaryota</taxon>
        <taxon>Metazoa</taxon>
        <taxon>Ecdysozoa</taxon>
        <taxon>Arthropoda</taxon>
        <taxon>Chelicerata</taxon>
        <taxon>Arachnida</taxon>
        <taxon>Acari</taxon>
        <taxon>Acariformes</taxon>
        <taxon>Sarcoptiformes</taxon>
        <taxon>Astigmata</taxon>
        <taxon>Psoroptidia</taxon>
        <taxon>Analgoidea</taxon>
        <taxon>Pyroglyphidae</taxon>
        <taxon>Dermatophagoidinae</taxon>
        <taxon>Dermatophagoides</taxon>
    </lineage>
</organism>
<dbReference type="EMBL" id="ASGP02000004">
    <property type="protein sequence ID" value="KAH9510436.1"/>
    <property type="molecule type" value="Genomic_DNA"/>
</dbReference>
<gene>
    <name evidence="1" type="ORF">DERF_008955</name>
</gene>
<evidence type="ECO:0000313" key="2">
    <source>
        <dbReference type="Proteomes" id="UP000790347"/>
    </source>
</evidence>
<protein>
    <submittedName>
        <fullName evidence="1">Uncharacterized protein</fullName>
    </submittedName>
</protein>
<dbReference type="AlphaFoldDB" id="A0A922HY38"/>
<reference evidence="1" key="2">
    <citation type="journal article" date="2022" name="Res Sq">
        <title>Comparative Genomics Reveals Insights into the Divergent Evolution of Astigmatic Mites and Household Pest Adaptations.</title>
        <authorList>
            <person name="Xiong Q."/>
            <person name="Wan A.T.-Y."/>
            <person name="Liu X.-Y."/>
            <person name="Fung C.S.-H."/>
            <person name="Xiao X."/>
            <person name="Malainual N."/>
            <person name="Hou J."/>
            <person name="Wang L."/>
            <person name="Wang M."/>
            <person name="Yang K."/>
            <person name="Cui Y."/>
            <person name="Leung E."/>
            <person name="Nong W."/>
            <person name="Shin S.-K."/>
            <person name="Au S."/>
            <person name="Jeong K.Y."/>
            <person name="Chew F.T."/>
            <person name="Hui J."/>
            <person name="Leung T.F."/>
            <person name="Tungtrongchitr A."/>
            <person name="Zhong N."/>
            <person name="Liu Z."/>
            <person name="Tsui S."/>
        </authorList>
    </citation>
    <scope>NUCLEOTIDE SEQUENCE</scope>
    <source>
        <strain evidence="1">Derf</strain>
        <tissue evidence="1">Whole organism</tissue>
    </source>
</reference>
<dbReference type="Proteomes" id="UP000790347">
    <property type="component" value="Unassembled WGS sequence"/>
</dbReference>
<proteinExistence type="predicted"/>